<proteinExistence type="predicted"/>
<comment type="caution">
    <text evidence="2">The sequence shown here is derived from an EMBL/GenBank/DDBJ whole genome shotgun (WGS) entry which is preliminary data.</text>
</comment>
<organism evidence="2 3">
    <name type="scientific">Streptomyces mobaraensis</name>
    <name type="common">Streptoverticillium mobaraense</name>
    <dbReference type="NCBI Taxonomy" id="35621"/>
    <lineage>
        <taxon>Bacteria</taxon>
        <taxon>Bacillati</taxon>
        <taxon>Actinomycetota</taxon>
        <taxon>Actinomycetes</taxon>
        <taxon>Kitasatosporales</taxon>
        <taxon>Streptomycetaceae</taxon>
        <taxon>Streptomyces</taxon>
    </lineage>
</organism>
<evidence type="ECO:0000256" key="1">
    <source>
        <dbReference type="SAM" id="MobiDB-lite"/>
    </source>
</evidence>
<evidence type="ECO:0000313" key="2">
    <source>
        <dbReference type="EMBL" id="KAB7847805.1"/>
    </source>
</evidence>
<name>A0A5N5WAB9_STRMB</name>
<feature type="compositionally biased region" description="Pro residues" evidence="1">
    <location>
        <begin position="81"/>
        <end position="90"/>
    </location>
</feature>
<feature type="region of interest" description="Disordered" evidence="1">
    <location>
        <begin position="69"/>
        <end position="90"/>
    </location>
</feature>
<dbReference type="AlphaFoldDB" id="A0A5N5WAB9"/>
<reference evidence="2 3" key="1">
    <citation type="journal article" date="2019" name="Microb. Cell Fact.">
        <title>Exploring novel herbicidin analogues by transcriptional regulator overexpression and MS/MS molecular networking.</title>
        <authorList>
            <person name="Shi Y."/>
            <person name="Gu R."/>
            <person name="Li Y."/>
            <person name="Wang X."/>
            <person name="Ren W."/>
            <person name="Li X."/>
            <person name="Wang L."/>
            <person name="Xie Y."/>
            <person name="Hong B."/>
        </authorList>
    </citation>
    <scope>NUCLEOTIDE SEQUENCE [LARGE SCALE GENOMIC DNA]</scope>
    <source>
        <strain evidence="2 3">US-43</strain>
    </source>
</reference>
<accession>A0A5N5WAB9</accession>
<sequence length="90" mass="10124">MSAEEFVEAVHVTQRRHPARVPGSLRRSIPVRSAYSPRWRDAAGRRGYGGERRAADRRRRIAWGHDIRDAHLAGGGGSRPLRPPWLLPAP</sequence>
<dbReference type="EMBL" id="VOKX01000015">
    <property type="protein sequence ID" value="KAB7847805.1"/>
    <property type="molecule type" value="Genomic_DNA"/>
</dbReference>
<protein>
    <submittedName>
        <fullName evidence="2">Uncharacterized protein</fullName>
    </submittedName>
</protein>
<gene>
    <name evidence="2" type="ORF">FRZ00_10705</name>
</gene>
<keyword evidence="3" id="KW-1185">Reference proteome</keyword>
<dbReference type="Proteomes" id="UP000327000">
    <property type="component" value="Unassembled WGS sequence"/>
</dbReference>
<evidence type="ECO:0000313" key="3">
    <source>
        <dbReference type="Proteomes" id="UP000327000"/>
    </source>
</evidence>